<dbReference type="Proteomes" id="UP001304534">
    <property type="component" value="Chromosome"/>
</dbReference>
<keyword evidence="3" id="KW-1185">Reference proteome</keyword>
<evidence type="ECO:0000313" key="3">
    <source>
        <dbReference type="Proteomes" id="UP001304534"/>
    </source>
</evidence>
<feature type="region of interest" description="Disordered" evidence="1">
    <location>
        <begin position="1"/>
        <end position="71"/>
    </location>
</feature>
<evidence type="ECO:0000313" key="2">
    <source>
        <dbReference type="EMBL" id="WOB26730.1"/>
    </source>
</evidence>
<dbReference type="EMBL" id="CP103840">
    <property type="protein sequence ID" value="WOB26730.1"/>
    <property type="molecule type" value="Genomic_DNA"/>
</dbReference>
<dbReference type="RefSeq" id="WP_316689940.1">
    <property type="nucleotide sequence ID" value="NZ_CP103837.1"/>
</dbReference>
<feature type="compositionally biased region" description="Low complexity" evidence="1">
    <location>
        <begin position="56"/>
        <end position="66"/>
    </location>
</feature>
<feature type="region of interest" description="Disordered" evidence="1">
    <location>
        <begin position="226"/>
        <end position="257"/>
    </location>
</feature>
<reference evidence="2 3" key="1">
    <citation type="submission" date="2022-08" db="EMBL/GenBank/DDBJ databases">
        <title>Whole genome sequencing-based tracing of a 2022 introduction and outbreak of Xanthomonas hortorum pv. pelargonii.</title>
        <authorList>
            <person name="Iruegas-Bocardo F."/>
            <person name="Weisberg A.K."/>
            <person name="Riutta E.R."/>
            <person name="Kilday K."/>
            <person name="Bonkowski J.C."/>
            <person name="Creswell T."/>
            <person name="Daughtrey M.L."/>
            <person name="Rane K."/>
            <person name="Grunwald N.J."/>
            <person name="Chang J.H."/>
            <person name="Putnam M.L."/>
        </authorList>
    </citation>
    <scope>NUCLEOTIDE SEQUENCE [LARGE SCALE GENOMIC DNA]</scope>
    <source>
        <strain evidence="2 3">22-325</strain>
    </source>
</reference>
<evidence type="ECO:0000256" key="1">
    <source>
        <dbReference type="SAM" id="MobiDB-lite"/>
    </source>
</evidence>
<organism evidence="2 3">
    <name type="scientific">Xanthomonas dyei</name>
    <dbReference type="NCBI Taxonomy" id="743699"/>
    <lineage>
        <taxon>Bacteria</taxon>
        <taxon>Pseudomonadati</taxon>
        <taxon>Pseudomonadota</taxon>
        <taxon>Gammaproteobacteria</taxon>
        <taxon>Lysobacterales</taxon>
        <taxon>Lysobacteraceae</taxon>
        <taxon>Xanthomonas</taxon>
    </lineage>
</organism>
<name>A0ABZ0D8W5_9XANT</name>
<feature type="compositionally biased region" description="Pro residues" evidence="1">
    <location>
        <begin position="244"/>
        <end position="254"/>
    </location>
</feature>
<evidence type="ECO:0008006" key="4">
    <source>
        <dbReference type="Google" id="ProtNLM"/>
    </source>
</evidence>
<protein>
    <recommendedName>
        <fullName evidence="4">Outer protein R</fullName>
    </recommendedName>
</protein>
<proteinExistence type="predicted"/>
<accession>A0ABZ0D8W5</accession>
<dbReference type="GeneID" id="95582518"/>
<gene>
    <name evidence="2" type="ORF">NYR99_01570</name>
</gene>
<sequence length="462" mass="53249">MSPNAMPGRTKQMQGRQDRVDERFQSPIPETMRRDKEQPPPQRMPASHSMPITPKPSSAPSSALPPNRQPSLRSLDRELAEITQHCHAIRNQLLQEGRRATPHERQLLDKRQALIAQRKEVSDSQLNAMLVALAPMEDIRAPRATTSGHSRVQMDVMQHNRRELRKIREKFSDKEERSVVDRNYARAQRRLESLKKGNAPHDQIARLERMMQGYENMLALERMAESTDNQLEQAPPTRHSLAIPPKPAPMPSPAPQLSRQRSLRSLDRQLLEINQHCRAVKNQLLKERRKATPEEQQLLVEFATLIAERNEVRKSQLDALLVGLAPMQDIRAPRTTTSGYSMVQGDVMQHNRRELIKLRQMFADNKIERSVLDANYALAERRLESLKKGNTDDHQIERLERMMHGYQNMLALEQIVKSTDDQLERLGAPRLMASIPTTAEERRQALEKERDAHQEALDNGYY</sequence>